<dbReference type="GO" id="GO:0008270">
    <property type="term" value="F:zinc ion binding"/>
    <property type="evidence" value="ECO:0007669"/>
    <property type="project" value="InterPro"/>
</dbReference>
<dbReference type="InterPro" id="IPR007219">
    <property type="entry name" value="XnlR_reg_dom"/>
</dbReference>
<comment type="subcellular location">
    <subcellularLocation>
        <location evidence="1">Nucleus</location>
    </subcellularLocation>
</comment>
<evidence type="ECO:0000256" key="8">
    <source>
        <dbReference type="SAM" id="MobiDB-lite"/>
    </source>
</evidence>
<keyword evidence="11" id="KW-1185">Reference proteome</keyword>
<feature type="region of interest" description="Disordered" evidence="8">
    <location>
        <begin position="1"/>
        <end position="31"/>
    </location>
</feature>
<evidence type="ECO:0000313" key="11">
    <source>
        <dbReference type="Proteomes" id="UP000007796"/>
    </source>
</evidence>
<dbReference type="AlphaFoldDB" id="F0X6K0"/>
<keyword evidence="5" id="KW-0238">DNA-binding</keyword>
<feature type="domain" description="Xylanolytic transcriptional activator regulatory" evidence="9">
    <location>
        <begin position="434"/>
        <end position="505"/>
    </location>
</feature>
<feature type="compositionally biased region" description="Low complexity" evidence="8">
    <location>
        <begin position="652"/>
        <end position="662"/>
    </location>
</feature>
<feature type="region of interest" description="Disordered" evidence="8">
    <location>
        <begin position="91"/>
        <end position="115"/>
    </location>
</feature>
<reference evidence="10 11" key="1">
    <citation type="journal article" date="2011" name="Proc. Natl. Acad. Sci. U.S.A.">
        <title>Genome and transcriptome analyses of the mountain pine beetle-fungal symbiont Grosmannia clavigera, a lodgepole pine pathogen.</title>
        <authorList>
            <person name="DiGuistini S."/>
            <person name="Wang Y."/>
            <person name="Liao N.Y."/>
            <person name="Taylor G."/>
            <person name="Tanguay P."/>
            <person name="Feau N."/>
            <person name="Henrissat B."/>
            <person name="Chan S.K."/>
            <person name="Hesse-Orce U."/>
            <person name="Alamouti S.M."/>
            <person name="Tsui C.K.M."/>
            <person name="Docking R.T."/>
            <person name="Levasseur A."/>
            <person name="Haridas S."/>
            <person name="Robertson G."/>
            <person name="Birol I."/>
            <person name="Holt R.A."/>
            <person name="Marra M.A."/>
            <person name="Hamelin R.C."/>
            <person name="Hirst M."/>
            <person name="Jones S.J.M."/>
            <person name="Bohlmann J."/>
            <person name="Breuil C."/>
        </authorList>
    </citation>
    <scope>NUCLEOTIDE SEQUENCE [LARGE SCALE GENOMIC DNA]</scope>
    <source>
        <strain evidence="11">kw1407 / UAMH 11150</strain>
    </source>
</reference>
<accession>F0X6K0</accession>
<dbReference type="CDD" id="cd12148">
    <property type="entry name" value="fungal_TF_MHR"/>
    <property type="match status" value="1"/>
</dbReference>
<dbReference type="PANTHER" id="PTHR47782">
    <property type="entry name" value="ZN(II)2CYS6 TRANSCRIPTION FACTOR (EUROFUNG)-RELATED"/>
    <property type="match status" value="1"/>
</dbReference>
<dbReference type="PANTHER" id="PTHR47782:SF14">
    <property type="entry name" value="ZN(II)2CYS6 TRANSCRIPTION FACTOR (EUROFUNG)"/>
    <property type="match status" value="1"/>
</dbReference>
<evidence type="ECO:0000259" key="9">
    <source>
        <dbReference type="SMART" id="SM00906"/>
    </source>
</evidence>
<dbReference type="InterPro" id="IPR052202">
    <property type="entry name" value="Yeast_MetPath_Reg"/>
</dbReference>
<feature type="region of interest" description="Disordered" evidence="8">
    <location>
        <begin position="239"/>
        <end position="271"/>
    </location>
</feature>
<keyword evidence="4" id="KW-0805">Transcription regulation</keyword>
<keyword evidence="2" id="KW-0479">Metal-binding</keyword>
<feature type="compositionally biased region" description="Basic and acidic residues" evidence="8">
    <location>
        <begin position="105"/>
        <end position="114"/>
    </location>
</feature>
<evidence type="ECO:0000256" key="7">
    <source>
        <dbReference type="ARBA" id="ARBA00023242"/>
    </source>
</evidence>
<evidence type="ECO:0000256" key="3">
    <source>
        <dbReference type="ARBA" id="ARBA00022833"/>
    </source>
</evidence>
<keyword evidence="6" id="KW-0804">Transcription</keyword>
<organism evidence="11">
    <name type="scientific">Grosmannia clavigera (strain kw1407 / UAMH 11150)</name>
    <name type="common">Blue stain fungus</name>
    <name type="synonym">Graphiocladiella clavigera</name>
    <dbReference type="NCBI Taxonomy" id="655863"/>
    <lineage>
        <taxon>Eukaryota</taxon>
        <taxon>Fungi</taxon>
        <taxon>Dikarya</taxon>
        <taxon>Ascomycota</taxon>
        <taxon>Pezizomycotina</taxon>
        <taxon>Sordariomycetes</taxon>
        <taxon>Sordariomycetidae</taxon>
        <taxon>Ophiostomatales</taxon>
        <taxon>Ophiostomataceae</taxon>
        <taxon>Leptographium</taxon>
    </lineage>
</organism>
<evidence type="ECO:0000256" key="5">
    <source>
        <dbReference type="ARBA" id="ARBA00023125"/>
    </source>
</evidence>
<dbReference type="InParanoid" id="F0X6K0"/>
<evidence type="ECO:0000256" key="1">
    <source>
        <dbReference type="ARBA" id="ARBA00004123"/>
    </source>
</evidence>
<dbReference type="STRING" id="655863.F0X6K0"/>
<dbReference type="eggNOG" id="ENOG502RZAE">
    <property type="taxonomic scope" value="Eukaryota"/>
</dbReference>
<keyword evidence="3" id="KW-0862">Zinc</keyword>
<feature type="compositionally biased region" description="Low complexity" evidence="8">
    <location>
        <begin position="612"/>
        <end position="638"/>
    </location>
</feature>
<dbReference type="SMART" id="SM00906">
    <property type="entry name" value="Fungal_trans"/>
    <property type="match status" value="1"/>
</dbReference>
<gene>
    <name evidence="10" type="ORF">CMQ_6596</name>
</gene>
<feature type="region of interest" description="Disordered" evidence="8">
    <location>
        <begin position="612"/>
        <end position="671"/>
    </location>
</feature>
<feature type="compositionally biased region" description="Low complexity" evidence="8">
    <location>
        <begin position="243"/>
        <end position="271"/>
    </location>
</feature>
<protein>
    <submittedName>
        <fullName evidence="10">C6 zinc finger domain containing protein</fullName>
    </submittedName>
</protein>
<dbReference type="GO" id="GO:0005634">
    <property type="term" value="C:nucleus"/>
    <property type="evidence" value="ECO:0007669"/>
    <property type="project" value="UniProtKB-SubCell"/>
</dbReference>
<dbReference type="GO" id="GO:0000981">
    <property type="term" value="F:DNA-binding transcription factor activity, RNA polymerase II-specific"/>
    <property type="evidence" value="ECO:0007669"/>
    <property type="project" value="TreeGrafter"/>
</dbReference>
<dbReference type="GO" id="GO:0045944">
    <property type="term" value="P:positive regulation of transcription by RNA polymerase II"/>
    <property type="evidence" value="ECO:0007669"/>
    <property type="project" value="TreeGrafter"/>
</dbReference>
<dbReference type="RefSeq" id="XP_014175757.1">
    <property type="nucleotide sequence ID" value="XM_014320282.1"/>
</dbReference>
<sequence length="789" mass="83631">MAPSADDAGRTASSSDDTTPRPTAAPAMGHQACERCWKRKQKAMRPPTAVLLDVCRSGRDLSGEERTVRLADRRQSAVARLDPETLKRRLDELAHAPPHGQNKRARLDGDRPRSDGVAVAVSSFSSPPSPSAPAPPLIRTAVTTTPSTVRIRTAASEAGTSSTRLRAHASTSTAATSLAADDEVAADATDGSIRAMMGEIGFLSRSAIGEPHDDEPTTAVQRPLRLAPDRVVMAALALDGHDPSGSGRDGGSAAAAAAATGDSKNGSAPLHLHPHLTDPPDDWTWTLTRLASAVHLRRFLDEVAVRFPHLATAKAADQLEAQYEAVLKAQHDAVLQSQSSSSFFSSSSAPSPSARLAVYLAVATGALLAPNAARLHGFAQRLHAAAVRLLPAVLVQRPGASAAGNSNAGEALAAIRAIVALVIYATLSPDGGSAWHLLGMATKRCIVLGLRREPDVQSAVEADERRRLFWSVYLLDRSIGLVMDRPFSIQDEDISVSMPEDDSSSREIPPFFSLSHHLVVQARLVSAVRTAARTAPLFDYSNFCYWRDFPPPLDHLPADARETHADFLHLLACRTLVQITANCLHGHEPAASSTTVTATITTTTETKAITVDASDSSPSVLSSSSSVAASSASTSTPHSPKEEDPGTAQTMAPVEAEAATTTAPPPLAPSVSVGLLSGQSLRQSIDDDAARHCRGLIERAYARADRELVLSAPLSTPTTFLPPVSFTSCTMLITSIGERFSALKPLRRVLVALLARLRARKMAHGSIPELDTLPAIVPTYLKRMIHNCL</sequence>
<proteinExistence type="predicted"/>
<dbReference type="HOGENOM" id="CLU_355668_0_0_1"/>
<evidence type="ECO:0000256" key="4">
    <source>
        <dbReference type="ARBA" id="ARBA00023015"/>
    </source>
</evidence>
<dbReference type="Proteomes" id="UP000007796">
    <property type="component" value="Unassembled WGS sequence"/>
</dbReference>
<dbReference type="GO" id="GO:0006351">
    <property type="term" value="P:DNA-templated transcription"/>
    <property type="evidence" value="ECO:0007669"/>
    <property type="project" value="InterPro"/>
</dbReference>
<evidence type="ECO:0000256" key="2">
    <source>
        <dbReference type="ARBA" id="ARBA00022723"/>
    </source>
</evidence>
<evidence type="ECO:0000313" key="10">
    <source>
        <dbReference type="EMBL" id="EFX06275.1"/>
    </source>
</evidence>
<evidence type="ECO:0000256" key="6">
    <source>
        <dbReference type="ARBA" id="ARBA00023163"/>
    </source>
</evidence>
<dbReference type="GO" id="GO:0043565">
    <property type="term" value="F:sequence-specific DNA binding"/>
    <property type="evidence" value="ECO:0007669"/>
    <property type="project" value="TreeGrafter"/>
</dbReference>
<name>F0X6K0_GROCL</name>
<dbReference type="EMBL" id="GL629729">
    <property type="protein sequence ID" value="EFX06275.1"/>
    <property type="molecule type" value="Genomic_DNA"/>
</dbReference>
<dbReference type="GeneID" id="25980046"/>
<keyword evidence="7" id="KW-0539">Nucleus</keyword>
<dbReference type="Pfam" id="PF04082">
    <property type="entry name" value="Fungal_trans"/>
    <property type="match status" value="1"/>
</dbReference>
<dbReference type="OrthoDB" id="25921at2759"/>
<feature type="compositionally biased region" description="Polar residues" evidence="8">
    <location>
        <begin position="11"/>
        <end position="21"/>
    </location>
</feature>